<dbReference type="AlphaFoldDB" id="A0A0A6PC21"/>
<dbReference type="InterPro" id="IPR003961">
    <property type="entry name" value="FN3_dom"/>
</dbReference>
<evidence type="ECO:0000313" key="2">
    <source>
        <dbReference type="EMBL" id="KHD08335.2"/>
    </source>
</evidence>
<dbReference type="Pfam" id="PF03130">
    <property type="entry name" value="HEAT_PBS"/>
    <property type="match status" value="1"/>
</dbReference>
<protein>
    <recommendedName>
        <fullName evidence="1">Fibronectin type-III domain-containing protein</fullName>
    </recommendedName>
</protein>
<organism evidence="2 3">
    <name type="scientific">Candidatus Thiomargarita nelsonii</name>
    <dbReference type="NCBI Taxonomy" id="1003181"/>
    <lineage>
        <taxon>Bacteria</taxon>
        <taxon>Pseudomonadati</taxon>
        <taxon>Pseudomonadota</taxon>
        <taxon>Gammaproteobacteria</taxon>
        <taxon>Thiotrichales</taxon>
        <taxon>Thiotrichaceae</taxon>
        <taxon>Thiomargarita</taxon>
    </lineage>
</organism>
<dbReference type="InterPro" id="IPR013320">
    <property type="entry name" value="ConA-like_dom_sf"/>
</dbReference>
<dbReference type="Proteomes" id="UP000030428">
    <property type="component" value="Unassembled WGS sequence"/>
</dbReference>
<reference evidence="2 3" key="1">
    <citation type="journal article" date="2016" name="Front. Microbiol.">
        <title>Single-Cell (Meta-)Genomics of a Dimorphic Candidatus Thiomargarita nelsonii Reveals Genomic Plasticity.</title>
        <authorList>
            <person name="Flood B.E."/>
            <person name="Fliss P."/>
            <person name="Jones D.S."/>
            <person name="Dick G.J."/>
            <person name="Jain S."/>
            <person name="Kaster A.K."/>
            <person name="Winkel M."/>
            <person name="Mussmann M."/>
            <person name="Bailey J."/>
        </authorList>
    </citation>
    <scope>NUCLEOTIDE SEQUENCE [LARGE SCALE GENOMIC DNA]</scope>
    <source>
        <strain evidence="2">Hydrate Ridge</strain>
    </source>
</reference>
<dbReference type="SUPFAM" id="SSF48371">
    <property type="entry name" value="ARM repeat"/>
    <property type="match status" value="1"/>
</dbReference>
<dbReference type="InterPro" id="IPR011989">
    <property type="entry name" value="ARM-like"/>
</dbReference>
<dbReference type="Pfam" id="PF00041">
    <property type="entry name" value="fn3"/>
    <property type="match status" value="1"/>
</dbReference>
<dbReference type="CDD" id="cd00063">
    <property type="entry name" value="FN3"/>
    <property type="match status" value="1"/>
</dbReference>
<comment type="caution">
    <text evidence="2">The sequence shown here is derived from an EMBL/GenBank/DDBJ whole genome shotgun (WGS) entry which is preliminary data.</text>
</comment>
<dbReference type="Gene3D" id="1.25.10.10">
    <property type="entry name" value="Leucine-rich Repeat Variant"/>
    <property type="match status" value="1"/>
</dbReference>
<dbReference type="InterPro" id="IPR013783">
    <property type="entry name" value="Ig-like_fold"/>
</dbReference>
<dbReference type="InterPro" id="IPR016024">
    <property type="entry name" value="ARM-type_fold"/>
</dbReference>
<dbReference type="SMART" id="SM00060">
    <property type="entry name" value="FN3"/>
    <property type="match status" value="1"/>
</dbReference>
<dbReference type="PANTHER" id="PTHR12697:SF5">
    <property type="entry name" value="DEOXYHYPUSINE HYDROXYLASE"/>
    <property type="match status" value="1"/>
</dbReference>
<proteinExistence type="predicted"/>
<dbReference type="InterPro" id="IPR004155">
    <property type="entry name" value="PBS_lyase_HEAT"/>
</dbReference>
<evidence type="ECO:0000259" key="1">
    <source>
        <dbReference type="PROSITE" id="PS50853"/>
    </source>
</evidence>
<gene>
    <name evidence="2" type="ORF">PN36_12470</name>
</gene>
<keyword evidence="3" id="KW-1185">Reference proteome</keyword>
<dbReference type="PROSITE" id="PS50853">
    <property type="entry name" value="FN3"/>
    <property type="match status" value="1"/>
</dbReference>
<evidence type="ECO:0000313" key="3">
    <source>
        <dbReference type="Proteomes" id="UP000030428"/>
    </source>
</evidence>
<dbReference type="SUPFAM" id="SSF49265">
    <property type="entry name" value="Fibronectin type III"/>
    <property type="match status" value="1"/>
</dbReference>
<dbReference type="GO" id="GO:0016491">
    <property type="term" value="F:oxidoreductase activity"/>
    <property type="evidence" value="ECO:0007669"/>
    <property type="project" value="TreeGrafter"/>
</dbReference>
<dbReference type="InterPro" id="IPR036116">
    <property type="entry name" value="FN3_sf"/>
</dbReference>
<dbReference type="PANTHER" id="PTHR12697">
    <property type="entry name" value="PBS LYASE HEAT-LIKE PROTEIN"/>
    <property type="match status" value="1"/>
</dbReference>
<dbReference type="Gene3D" id="2.60.40.10">
    <property type="entry name" value="Immunoglobulins"/>
    <property type="match status" value="1"/>
</dbReference>
<dbReference type="Pfam" id="PF13646">
    <property type="entry name" value="HEAT_2"/>
    <property type="match status" value="1"/>
</dbReference>
<dbReference type="EMBL" id="JSZA02000039">
    <property type="protein sequence ID" value="KHD08335.2"/>
    <property type="molecule type" value="Genomic_DNA"/>
</dbReference>
<name>A0A0A6PC21_9GAMM</name>
<dbReference type="SUPFAM" id="SSF49899">
    <property type="entry name" value="Concanavalin A-like lectins/glucanases"/>
    <property type="match status" value="1"/>
</dbReference>
<accession>A0A0A6PC21</accession>
<sequence length="1161" mass="130690">MNRFDTRKLILLFILTGTILVNCSQMNQEAQYQSTQYQMSQPQKTKQQQVPLLKKGLVVKYNQNGLASLTYNNHEYYGGEATFNHAIYADYQATDGSTFRIGGPYPQNKVGYGNDITRTYENGISIRTQYAVEKEDELQLTLTISNPNDKPIVNLPIKPFKLLLSGRPGGTTPWHWQKGFSIRGGHNVQEKPPIIGIETEKAVIVFTNQQISPPEILQINPELNQVKSGLTKALLTIGIHKKAPLLSGETRKMSYRIQFAPPGSDYIELGSKTYKDWQIKHPKTFKWPDRRPIGTEFLCRSGQLYNWPHNPRGWFNDPDLYIVNDAGKVTEAGKAEFKKRLFERADRIIANLQEVNAQAIIIWDIEGQQAPHPISYVGDPRIIGQTAPEMDAIADEYIQKFKEAGFQIGLTLGAPSYILDNKFHWKATRKLKSDKETVAELADKIAYAKKRWGVKLYYLDAWEVNANVSAVDIQALHDIHPDVMVIPEWENYQWWAYSAPYRTRNLSESGTPSDVRAAFPDAFSVNQFHGIYEEQSIFYDWILEEVERGDIILFHSWYDSSHKHGTKHLYDEVKYRKQRNPKYVDAELNTLLKLAESAKPAERYQAAEELGKKSGVREAVNMCIDMIDDRDWVVAKRAIDALGQLAAPITIPYLKAKALEFTEGGDSHYWYKNHAYVATQALGQMGAIPTLQEIINTRDIQVSRIQYAIEALGKTGNSAAIPILVKLMNLLTDSDTSEIKVYVAKALKKLPSDESAISALINALQFKLKLGQKNCNESCLQNKKDAIKIESAKALAQQGKGNPKAINALIEAYQANDRFSSKYFTNMQPVISDALWKMTGEFKQNATVSEWRQMVFQAPQVPSLTYSEGGNKEITFAWRATGDYYTVKYGTSSGNYTKTIDNVTSLPYTIKGLAPGTVYYVVVQAHDENGDSQLSEEKMLMTSLSGRPPLGAAFWFDADDSSSLTIVKGKVIEWQDKSGNQNNLKQSVESLQPKIVKNALNGHTVIRFDRDLLSTPDHPSLNFSEATMYAVIKATALSGWTGIIRKGHKSKNAQYLLVANKEMLIATVGEGASQIKAPSGDYALISWNREGIFLNGEPMGGLQPFQIPLTGADNLVMGQGWYNGFFSGDIAEIIVYPYPLNKEDQQKVEDYLSEKWLDHER</sequence>
<feature type="domain" description="Fibronectin type-III" evidence="1">
    <location>
        <begin position="858"/>
        <end position="945"/>
    </location>
</feature>